<keyword evidence="3" id="KW-0285">Flavoprotein</keyword>
<evidence type="ECO:0000259" key="6">
    <source>
        <dbReference type="Pfam" id="PF00881"/>
    </source>
</evidence>
<comment type="caution">
    <text evidence="7">The sequence shown here is derived from an EMBL/GenBank/DDBJ whole genome shotgun (WGS) entry which is preliminary data.</text>
</comment>
<dbReference type="GO" id="GO:0016491">
    <property type="term" value="F:oxidoreductase activity"/>
    <property type="evidence" value="ECO:0007669"/>
    <property type="project" value="UniProtKB-KW"/>
</dbReference>
<evidence type="ECO:0000256" key="5">
    <source>
        <dbReference type="ARBA" id="ARBA00023002"/>
    </source>
</evidence>
<comment type="similarity">
    <text evidence="2">Belongs to the nitroreductase family.</text>
</comment>
<dbReference type="PANTHER" id="PTHR43673">
    <property type="entry name" value="NAD(P)H NITROREDUCTASE YDGI-RELATED"/>
    <property type="match status" value="1"/>
</dbReference>
<keyword evidence="4" id="KW-0288">FMN</keyword>
<evidence type="ECO:0000313" key="8">
    <source>
        <dbReference type="Proteomes" id="UP000179807"/>
    </source>
</evidence>
<dbReference type="VEuPathDB" id="TrichDB:TRFO_05384"/>
<dbReference type="Pfam" id="PF00881">
    <property type="entry name" value="Nitroreductase"/>
    <property type="match status" value="1"/>
</dbReference>
<proteinExistence type="inferred from homology"/>
<sequence>MKEKISYFLPLSQLSYKKLYTILSHSWINLYKSLHFTFKKMSTIDLLMNRHTIRNYDASYEIPKDAVEKIMEAVRLSPTAFTVQDVDFIVCTDRKKNQEATDAQLKIFDEKTQGVFESRKKNFKVSNVITCDASAEVIIFKNERASEPNCYIHAGIAAMAICVAVKDYGLDTMCHTAMVGPGAASVYGIDPEKMIMAVAIGKARPDAHISARQYNNKINYL</sequence>
<evidence type="ECO:0000256" key="2">
    <source>
        <dbReference type="ARBA" id="ARBA00007118"/>
    </source>
</evidence>
<dbReference type="InterPro" id="IPR000415">
    <property type="entry name" value="Nitroreductase-like"/>
</dbReference>
<dbReference type="Proteomes" id="UP000179807">
    <property type="component" value="Unassembled WGS sequence"/>
</dbReference>
<keyword evidence="8" id="KW-1185">Reference proteome</keyword>
<evidence type="ECO:0000256" key="3">
    <source>
        <dbReference type="ARBA" id="ARBA00022630"/>
    </source>
</evidence>
<reference evidence="7" key="1">
    <citation type="submission" date="2016-10" db="EMBL/GenBank/DDBJ databases">
        <authorList>
            <person name="Benchimol M."/>
            <person name="Almeida L.G."/>
            <person name="Vasconcelos A.T."/>
            <person name="Perreira-Neves A."/>
            <person name="Rosa I.A."/>
            <person name="Tasca T."/>
            <person name="Bogo M.R."/>
            <person name="de Souza W."/>
        </authorList>
    </citation>
    <scope>NUCLEOTIDE SEQUENCE [LARGE SCALE GENOMIC DNA]</scope>
    <source>
        <strain evidence="7">K</strain>
    </source>
</reference>
<evidence type="ECO:0000256" key="4">
    <source>
        <dbReference type="ARBA" id="ARBA00022643"/>
    </source>
</evidence>
<dbReference type="SUPFAM" id="SSF55469">
    <property type="entry name" value="FMN-dependent nitroreductase-like"/>
    <property type="match status" value="1"/>
</dbReference>
<dbReference type="InterPro" id="IPR029479">
    <property type="entry name" value="Nitroreductase"/>
</dbReference>
<dbReference type="EMBL" id="MLAK01000716">
    <property type="protein sequence ID" value="OHT06726.1"/>
    <property type="molecule type" value="Genomic_DNA"/>
</dbReference>
<dbReference type="PANTHER" id="PTHR43673:SF2">
    <property type="entry name" value="NITROREDUCTASE"/>
    <property type="match status" value="1"/>
</dbReference>
<dbReference type="RefSeq" id="XP_068359862.1">
    <property type="nucleotide sequence ID" value="XM_068492457.1"/>
</dbReference>
<name>A0A1J4KAN2_9EUKA</name>
<accession>A0A1J4KAN2</accession>
<organism evidence="7 8">
    <name type="scientific">Tritrichomonas foetus</name>
    <dbReference type="NCBI Taxonomy" id="1144522"/>
    <lineage>
        <taxon>Eukaryota</taxon>
        <taxon>Metamonada</taxon>
        <taxon>Parabasalia</taxon>
        <taxon>Tritrichomonadida</taxon>
        <taxon>Tritrichomonadidae</taxon>
        <taxon>Tritrichomonas</taxon>
    </lineage>
</organism>
<protein>
    <submittedName>
        <fullName evidence="7">Nitroreductase family protein</fullName>
    </submittedName>
</protein>
<dbReference type="Gene3D" id="3.40.109.10">
    <property type="entry name" value="NADH Oxidase"/>
    <property type="match status" value="1"/>
</dbReference>
<evidence type="ECO:0000256" key="1">
    <source>
        <dbReference type="ARBA" id="ARBA00001917"/>
    </source>
</evidence>
<comment type="cofactor">
    <cofactor evidence="1">
        <name>FMN</name>
        <dbReference type="ChEBI" id="CHEBI:58210"/>
    </cofactor>
</comment>
<dbReference type="AlphaFoldDB" id="A0A1J4KAN2"/>
<evidence type="ECO:0000313" key="7">
    <source>
        <dbReference type="EMBL" id="OHT06726.1"/>
    </source>
</evidence>
<dbReference type="OrthoDB" id="41362at2759"/>
<dbReference type="GeneID" id="94827161"/>
<feature type="domain" description="Nitroreductase" evidence="6">
    <location>
        <begin position="48"/>
        <end position="202"/>
    </location>
</feature>
<gene>
    <name evidence="7" type="ORF">TRFO_05384</name>
</gene>
<keyword evidence="5" id="KW-0560">Oxidoreductase</keyword>